<proteinExistence type="predicted"/>
<reference evidence="1 2" key="1">
    <citation type="submission" date="2021-06" db="EMBL/GenBank/DDBJ databases">
        <authorList>
            <person name="Palmer J.M."/>
        </authorList>
    </citation>
    <scope>NUCLEOTIDE SEQUENCE [LARGE SCALE GENOMIC DNA]</scope>
    <source>
        <strain evidence="1 2">CL_MEX2019</strain>
        <tissue evidence="1">Muscle</tissue>
    </source>
</reference>
<gene>
    <name evidence="1" type="ORF">CHARACLAT_005511</name>
</gene>
<comment type="caution">
    <text evidence="1">The sequence shown here is derived from an EMBL/GenBank/DDBJ whole genome shotgun (WGS) entry which is preliminary data.</text>
</comment>
<sequence>MAGYTGLRSCTWTEFPAYVFYNSSLLAQSHAESTCDLTLLTCVLIGSYRFCIIPLLAAFHGNVSGGAAHKPTPLKSVVLKARLISTPAKNSGSACRSATSTSKVSSSSAVSPHIKPNYGRPVGLTPGGTALLSAWPTLPTLSPLSVCILALLQHHHLPA</sequence>
<evidence type="ECO:0000313" key="1">
    <source>
        <dbReference type="EMBL" id="MED6270014.1"/>
    </source>
</evidence>
<organism evidence="1 2">
    <name type="scientific">Characodon lateralis</name>
    <dbReference type="NCBI Taxonomy" id="208331"/>
    <lineage>
        <taxon>Eukaryota</taxon>
        <taxon>Metazoa</taxon>
        <taxon>Chordata</taxon>
        <taxon>Craniata</taxon>
        <taxon>Vertebrata</taxon>
        <taxon>Euteleostomi</taxon>
        <taxon>Actinopterygii</taxon>
        <taxon>Neopterygii</taxon>
        <taxon>Teleostei</taxon>
        <taxon>Neoteleostei</taxon>
        <taxon>Acanthomorphata</taxon>
        <taxon>Ovalentaria</taxon>
        <taxon>Atherinomorphae</taxon>
        <taxon>Cyprinodontiformes</taxon>
        <taxon>Goodeidae</taxon>
        <taxon>Characodon</taxon>
    </lineage>
</organism>
<accession>A0ABU7D796</accession>
<dbReference type="EMBL" id="JAHUTJ010016665">
    <property type="protein sequence ID" value="MED6270014.1"/>
    <property type="molecule type" value="Genomic_DNA"/>
</dbReference>
<protein>
    <submittedName>
        <fullName evidence="1">Uncharacterized protein</fullName>
    </submittedName>
</protein>
<evidence type="ECO:0000313" key="2">
    <source>
        <dbReference type="Proteomes" id="UP001352852"/>
    </source>
</evidence>
<dbReference type="Proteomes" id="UP001352852">
    <property type="component" value="Unassembled WGS sequence"/>
</dbReference>
<name>A0ABU7D796_9TELE</name>
<keyword evidence="2" id="KW-1185">Reference proteome</keyword>